<feature type="domain" description="HTH TFE/IIEalpha-type" evidence="5">
    <location>
        <begin position="6"/>
        <end position="98"/>
    </location>
</feature>
<name>A0A830EK59_9CREN</name>
<dbReference type="EMBL" id="BMNM01000006">
    <property type="protein sequence ID" value="GGI79457.1"/>
    <property type="molecule type" value="Genomic_DNA"/>
</dbReference>
<evidence type="ECO:0000256" key="1">
    <source>
        <dbReference type="ARBA" id="ARBA00023015"/>
    </source>
</evidence>
<evidence type="ECO:0000256" key="2">
    <source>
        <dbReference type="ARBA" id="ARBA00023125"/>
    </source>
</evidence>
<evidence type="ECO:0000259" key="5">
    <source>
        <dbReference type="PROSITE" id="PS51344"/>
    </source>
</evidence>
<accession>A0A830EK59</accession>
<evidence type="ECO:0000313" key="6">
    <source>
        <dbReference type="EMBL" id="BDR90937.1"/>
    </source>
</evidence>
<keyword evidence="9" id="KW-1185">Reference proteome</keyword>
<dbReference type="InterPro" id="IPR036390">
    <property type="entry name" value="WH_DNA-bd_sf"/>
</dbReference>
<keyword evidence="3 4" id="KW-0804">Transcription</keyword>
<dbReference type="InterPro" id="IPR017919">
    <property type="entry name" value="TFIIE/TFIIEa_HTH"/>
</dbReference>
<sequence>MVEDLETSLFLEYAKRRISFEYDNEETGELAVKILRTLIERNEAIPDETLALILGTSATEIRRILHVMHKTGLVGLARESVDQYRYEYKWFLNKDFIRKFLSQHINKVTTKLMHRINTLSSTTLYICPTCFRGYTLDEAYEYDFRCPRDDTELMQIDTPSEIAFLSNIIKNLRGEETE</sequence>
<dbReference type="PROSITE" id="PS51344">
    <property type="entry name" value="HTH_TFE_IIE"/>
    <property type="match status" value="1"/>
</dbReference>
<dbReference type="Proteomes" id="UP001060771">
    <property type="component" value="Chromosome"/>
</dbReference>
<evidence type="ECO:0000313" key="7">
    <source>
        <dbReference type="EMBL" id="GGI79457.1"/>
    </source>
</evidence>
<dbReference type="SMART" id="SM00531">
    <property type="entry name" value="TFIIE"/>
    <property type="match status" value="1"/>
</dbReference>
<dbReference type="RefSeq" id="WP_188603429.1">
    <property type="nucleotide sequence ID" value="NZ_AP026830.1"/>
</dbReference>
<reference evidence="7" key="1">
    <citation type="journal article" date="2014" name="Int. J. Syst. Evol. Microbiol.">
        <title>Complete genome sequence of Corynebacterium casei LMG S-19264T (=DSM 44701T), isolated from a smear-ripened cheese.</title>
        <authorList>
            <consortium name="US DOE Joint Genome Institute (JGI-PGF)"/>
            <person name="Walter F."/>
            <person name="Albersmeier A."/>
            <person name="Kalinowski J."/>
            <person name="Ruckert C."/>
        </authorList>
    </citation>
    <scope>NUCLEOTIDE SEQUENCE</scope>
    <source>
        <strain evidence="7">JCM 11219</strain>
    </source>
</reference>
<evidence type="ECO:0000256" key="3">
    <source>
        <dbReference type="ARBA" id="ARBA00023163"/>
    </source>
</evidence>
<dbReference type="InterPro" id="IPR016481">
    <property type="entry name" value="TF_E_archaea"/>
</dbReference>
<dbReference type="PIRSF" id="PIRSF006373">
    <property type="entry name" value="TF_E_archaea"/>
    <property type="match status" value="1"/>
</dbReference>
<dbReference type="SUPFAM" id="SSF46785">
    <property type="entry name" value="Winged helix' DNA-binding domain"/>
    <property type="match status" value="1"/>
</dbReference>
<evidence type="ECO:0000313" key="9">
    <source>
        <dbReference type="Proteomes" id="UP001060771"/>
    </source>
</evidence>
<dbReference type="GO" id="GO:0003677">
    <property type="term" value="F:DNA binding"/>
    <property type="evidence" value="ECO:0007669"/>
    <property type="project" value="UniProtKB-KW"/>
</dbReference>
<dbReference type="Gene3D" id="1.10.10.10">
    <property type="entry name" value="Winged helix-like DNA-binding domain superfamily/Winged helix DNA-binding domain"/>
    <property type="match status" value="1"/>
</dbReference>
<dbReference type="GeneID" id="76205581"/>
<reference evidence="9" key="3">
    <citation type="submission" date="2022-09" db="EMBL/GenBank/DDBJ databases">
        <title>Complete genome sequence of Vulcanisaeta souniana.</title>
        <authorList>
            <person name="Kato S."/>
            <person name="Itoh T."/>
            <person name="Ohkuma M."/>
        </authorList>
    </citation>
    <scope>NUCLEOTIDE SEQUENCE [LARGE SCALE GENOMIC DNA]</scope>
    <source>
        <strain evidence="9">JCM 11219</strain>
    </source>
</reference>
<dbReference type="AlphaFoldDB" id="A0A830EK59"/>
<protein>
    <recommendedName>
        <fullName evidence="4">Transcription factor E</fullName>
        <shortName evidence="4">TFE</shortName>
    </recommendedName>
    <alternativeName>
        <fullName evidence="4">TFIIE subunit alpha homolog</fullName>
    </alternativeName>
    <alternativeName>
        <fullName evidence="4">Transcription initiation factor TFIIE</fullName>
    </alternativeName>
</protein>
<dbReference type="InterPro" id="IPR036388">
    <property type="entry name" value="WH-like_DNA-bd_sf"/>
</dbReference>
<comment type="function">
    <text evidence="4">Transcription factor that plays a role in the activation of archaeal genes transcribed by RNA polymerase. Facilitates transcription initiation by enhancing TATA-box recognition by TATA-box-binding protein (Tbp), and transcription factor B (Tfb) and RNA polymerase recruitment. Not absolutely required for transcription in vitro, but particularly important in cases where Tbp or Tfb function is not optimal. It dynamically alters the nucleic acid-binding properties of RNA polymerases by stabilizing the initiation complex and destabilizing elongation complexes. Seems to translocate with the RNA polymerase following initiation and acts by binding to the non template strand of the transcription bubble in elongation complexes.</text>
</comment>
<dbReference type="InterPro" id="IPR002853">
    <property type="entry name" value="TFIIE_asu"/>
</dbReference>
<comment type="similarity">
    <text evidence="4">Belongs to the TFE family.</text>
</comment>
<evidence type="ECO:0000313" key="8">
    <source>
        <dbReference type="Proteomes" id="UP000657075"/>
    </source>
</evidence>
<dbReference type="HAMAP" id="MF_01909">
    <property type="entry name" value="TFE_arch"/>
    <property type="match status" value="1"/>
</dbReference>
<keyword evidence="1 4" id="KW-0805">Transcription regulation</keyword>
<reference evidence="7" key="2">
    <citation type="submission" date="2020-09" db="EMBL/GenBank/DDBJ databases">
        <authorList>
            <person name="Sun Q."/>
            <person name="Ohkuma M."/>
        </authorList>
    </citation>
    <scope>NUCLEOTIDE SEQUENCE</scope>
    <source>
        <strain evidence="7">JCM 11219</strain>
    </source>
</reference>
<comment type="subunit">
    <text evidence="4">Monomer. Interaction with RNA polymerase subunits RpoF and RpoE is necessary for Tfe stimulatory transcription activity. Able to interact with Tbp and RNA polymerase in the absence of DNA promoter. Interacts both with the preinitiation and elongation complexes.</text>
</comment>
<dbReference type="Proteomes" id="UP000657075">
    <property type="component" value="Unassembled WGS sequence"/>
</dbReference>
<proteinExistence type="inferred from homology"/>
<dbReference type="OrthoDB" id="5935at2157"/>
<dbReference type="InterPro" id="IPR024550">
    <property type="entry name" value="TFIIEa/SarR/Rpc3_HTH_dom"/>
</dbReference>
<dbReference type="Pfam" id="PF02002">
    <property type="entry name" value="TFIIE_alpha"/>
    <property type="match status" value="1"/>
</dbReference>
<dbReference type="GO" id="GO:0006367">
    <property type="term" value="P:transcription initiation at RNA polymerase II promoter"/>
    <property type="evidence" value="ECO:0007669"/>
    <property type="project" value="InterPro"/>
</dbReference>
<keyword evidence="2 4" id="KW-0238">DNA-binding</keyword>
<reference evidence="6" key="4">
    <citation type="journal article" date="2023" name="Microbiol. Resour. Announc.">
        <title>Complete Genome Sequence of Vulcanisaeta souniana Strain IC-059, a Hyperthermophilic Archaeon Isolated from Hot Spring Water in Japan.</title>
        <authorList>
            <person name="Kato S."/>
            <person name="Itoh T."/>
            <person name="Wu L."/>
            <person name="Ma J."/>
            <person name="Ohkuma M."/>
        </authorList>
    </citation>
    <scope>NUCLEOTIDE SEQUENCE</scope>
    <source>
        <strain evidence="6">JCM 11219</strain>
    </source>
</reference>
<comment type="domain">
    <text evidence="4">The winged helix domain is involved in binding to DNA in the preinitiation complex.</text>
</comment>
<gene>
    <name evidence="4" type="primary">tfe</name>
    <name evidence="7" type="ORF">GCM10007112_15470</name>
    <name evidence="6" type="ORF">Vsou_00300</name>
</gene>
<organism evidence="7 8">
    <name type="scientific">Vulcanisaeta souniana JCM 11219</name>
    <dbReference type="NCBI Taxonomy" id="1293586"/>
    <lineage>
        <taxon>Archaea</taxon>
        <taxon>Thermoproteota</taxon>
        <taxon>Thermoprotei</taxon>
        <taxon>Thermoproteales</taxon>
        <taxon>Thermoproteaceae</taxon>
        <taxon>Vulcanisaeta</taxon>
    </lineage>
</organism>
<dbReference type="EMBL" id="AP026830">
    <property type="protein sequence ID" value="BDR90937.1"/>
    <property type="molecule type" value="Genomic_DNA"/>
</dbReference>
<evidence type="ECO:0000256" key="4">
    <source>
        <dbReference type="HAMAP-Rule" id="MF_01909"/>
    </source>
</evidence>
<dbReference type="GO" id="GO:0006355">
    <property type="term" value="P:regulation of DNA-templated transcription"/>
    <property type="evidence" value="ECO:0007669"/>
    <property type="project" value="InterPro"/>
</dbReference>